<keyword evidence="6" id="KW-0175">Coiled coil</keyword>
<dbReference type="Gene3D" id="2.10.70.100">
    <property type="match status" value="2"/>
</dbReference>
<dbReference type="PROSITE" id="PS50113">
    <property type="entry name" value="PAC"/>
    <property type="match status" value="2"/>
</dbReference>
<dbReference type="CDD" id="cd00130">
    <property type="entry name" value="PAS"/>
    <property type="match status" value="2"/>
</dbReference>
<protein>
    <recommendedName>
        <fullName evidence="2">histidine kinase</fullName>
        <ecNumber evidence="2">2.7.13.3</ecNumber>
    </recommendedName>
</protein>
<dbReference type="InterPro" id="IPR035965">
    <property type="entry name" value="PAS-like_dom_sf"/>
</dbReference>
<keyword evidence="4" id="KW-0808">Transferase</keyword>
<dbReference type="InterPro" id="IPR042070">
    <property type="entry name" value="PucR_C-HTH_sf"/>
</dbReference>
<keyword evidence="3" id="KW-0597">Phosphoprotein</keyword>
<proteinExistence type="predicted"/>
<feature type="domain" description="PAC" evidence="7">
    <location>
        <begin position="351"/>
        <end position="403"/>
    </location>
</feature>
<evidence type="ECO:0000256" key="2">
    <source>
        <dbReference type="ARBA" id="ARBA00012438"/>
    </source>
</evidence>
<evidence type="ECO:0000256" key="5">
    <source>
        <dbReference type="ARBA" id="ARBA00022777"/>
    </source>
</evidence>
<dbReference type="Gene3D" id="1.10.10.2840">
    <property type="entry name" value="PucR C-terminal helix-turn-helix domain"/>
    <property type="match status" value="1"/>
</dbReference>
<dbReference type="EC" id="2.7.13.3" evidence="2"/>
<evidence type="ECO:0000313" key="8">
    <source>
        <dbReference type="EMBL" id="XFO74460.1"/>
    </source>
</evidence>
<evidence type="ECO:0000256" key="1">
    <source>
        <dbReference type="ARBA" id="ARBA00000085"/>
    </source>
</evidence>
<dbReference type="Proteomes" id="UP000216052">
    <property type="component" value="Chromosome"/>
</dbReference>
<gene>
    <name evidence="8" type="ORF">SPACI_045700</name>
</gene>
<evidence type="ECO:0000259" key="7">
    <source>
        <dbReference type="PROSITE" id="PS50113"/>
    </source>
</evidence>
<dbReference type="InterPro" id="IPR052162">
    <property type="entry name" value="Sensor_kinase/Photoreceptor"/>
</dbReference>
<dbReference type="InterPro" id="IPR013655">
    <property type="entry name" value="PAS_fold_3"/>
</dbReference>
<sequence>MKEQCELMRKDYLPKKKAYKEDRAPLLIIRLNREKKLTHITYIDPDINVLPQNMIGKNLEDFQLKLPNYEKFICRLEQVFVSGKKELLQVHTPNGCYDIMLLPERNNNQLVFSVLALVFTTTSNYQTDKQLSFFKSYFDTIQQIANIGYYEYDCVTSKFFFADQVYKNIGLPPQSIPLSLKSLLQYIHPEDWKLVETKLMQVPTAENSLSDFEFRAVKPDGSIVWLHTRSYPILDQDGRLLKKIGTIQDTTNKKILELELKDLTVQLKQINSSLKASLHNIRTAQKMAKLGYFEWDIVNKEIFWSEQQYKNFGFNPHAFIPSAALLRRRIHPNDIRVVKSVVHKLAKEASSELEFRVIKPDGSTGWLYARVKGVTDQQGHLVRLLGITQDITEKKAAEARIKKAEKELILLNQINTRSNYLNRLLVNDYPLEYTSKALGEFSIDSQSVYCCFVIRLLEKTTANSDITYESENISTVKRHVFIRLSDKGYDKIWSLNNNIIILAPVADDHLFSKQNQHAFAGQLACEIKEQFPAFHITIGISGRSGLPLNLKNVYEKAVHAAIVAADHPGRIIHFDDIGLYEIAFQLIKDQNIILCANNTIGRLIEYDQTHGGNLFLTLKCILEYDNLKAVAQKLYIHHNTAIWRKHRIEELLGMSLDKVENKVILLLHLKMWELKGKTDVS</sequence>
<dbReference type="InterPro" id="IPR025736">
    <property type="entry name" value="PucR_C-HTH_dom"/>
</dbReference>
<organism evidence="8 9">
    <name type="scientific">Sporomusa acidovorans (strain ATCC 49682 / DSM 3132 / Mol)</name>
    <dbReference type="NCBI Taxonomy" id="1123286"/>
    <lineage>
        <taxon>Bacteria</taxon>
        <taxon>Bacillati</taxon>
        <taxon>Bacillota</taxon>
        <taxon>Negativicutes</taxon>
        <taxon>Selenomonadales</taxon>
        <taxon>Sporomusaceae</taxon>
        <taxon>Sporomusa</taxon>
    </lineage>
</organism>
<dbReference type="Pfam" id="PF08447">
    <property type="entry name" value="PAS_3"/>
    <property type="match status" value="2"/>
</dbReference>
<name>A0ABZ3J8H5_SPOA4</name>
<evidence type="ECO:0000313" key="9">
    <source>
        <dbReference type="Proteomes" id="UP000216052"/>
    </source>
</evidence>
<dbReference type="SUPFAM" id="SSF55785">
    <property type="entry name" value="PYP-like sensor domain (PAS domain)"/>
    <property type="match status" value="2"/>
</dbReference>
<evidence type="ECO:0000256" key="4">
    <source>
        <dbReference type="ARBA" id="ARBA00022679"/>
    </source>
</evidence>
<evidence type="ECO:0000256" key="6">
    <source>
        <dbReference type="SAM" id="Coils"/>
    </source>
</evidence>
<dbReference type="Gene3D" id="3.30.450.20">
    <property type="entry name" value="PAS domain"/>
    <property type="match status" value="2"/>
</dbReference>
<comment type="catalytic activity">
    <reaction evidence="1">
        <text>ATP + protein L-histidine = ADP + protein N-phospho-L-histidine.</text>
        <dbReference type="EC" id="2.7.13.3"/>
    </reaction>
</comment>
<feature type="domain" description="PAC" evidence="7">
    <location>
        <begin position="210"/>
        <end position="262"/>
    </location>
</feature>
<dbReference type="PANTHER" id="PTHR43304:SF1">
    <property type="entry name" value="PAC DOMAIN-CONTAINING PROTEIN"/>
    <property type="match status" value="1"/>
</dbReference>
<dbReference type="EMBL" id="CP155571">
    <property type="protein sequence ID" value="XFO74460.1"/>
    <property type="molecule type" value="Genomic_DNA"/>
</dbReference>
<keyword evidence="9" id="KW-1185">Reference proteome</keyword>
<accession>A0ABZ3J8H5</accession>
<dbReference type="InterPro" id="IPR000700">
    <property type="entry name" value="PAS-assoc_C"/>
</dbReference>
<evidence type="ECO:0000256" key="3">
    <source>
        <dbReference type="ARBA" id="ARBA00022553"/>
    </source>
</evidence>
<keyword evidence="5" id="KW-0418">Kinase</keyword>
<dbReference type="SMART" id="SM00086">
    <property type="entry name" value="PAC"/>
    <property type="match status" value="2"/>
</dbReference>
<dbReference type="InterPro" id="IPR001610">
    <property type="entry name" value="PAC"/>
</dbReference>
<feature type="coiled-coil region" evidence="6">
    <location>
        <begin position="387"/>
        <end position="414"/>
    </location>
</feature>
<reference evidence="8" key="1">
    <citation type="submission" date="2024-05" db="EMBL/GenBank/DDBJ databases">
        <title>Isolation and characterization of Sporomusa carbonis sp. nov., a carboxydotrophic hydrogenogen in the genus of Sporomusa isolated from a charcoal burning pile.</title>
        <authorList>
            <person name="Boeer T."/>
            <person name="Rosenbaum F."/>
            <person name="Eysell L."/>
            <person name="Mueller V."/>
            <person name="Daniel R."/>
            <person name="Poehlein A."/>
        </authorList>
    </citation>
    <scope>NUCLEOTIDE SEQUENCE [LARGE SCALE GENOMIC DNA]</scope>
    <source>
        <strain evidence="8">DSM 3132</strain>
    </source>
</reference>
<dbReference type="InterPro" id="IPR000014">
    <property type="entry name" value="PAS"/>
</dbReference>
<dbReference type="PANTHER" id="PTHR43304">
    <property type="entry name" value="PHYTOCHROME-LIKE PROTEIN CPH1"/>
    <property type="match status" value="1"/>
</dbReference>
<dbReference type="Pfam" id="PF13556">
    <property type="entry name" value="HTH_30"/>
    <property type="match status" value="1"/>
</dbReference>
<dbReference type="NCBIfam" id="TIGR00229">
    <property type="entry name" value="sensory_box"/>
    <property type="match status" value="2"/>
</dbReference>